<comment type="subcellular location">
    <subcellularLocation>
        <location evidence="1 8">Nucleus</location>
    </subcellularLocation>
</comment>
<keyword evidence="6 8" id="KW-0067">ATP-binding</keyword>
<dbReference type="GO" id="GO:0031124">
    <property type="term" value="P:mRNA 3'-end processing"/>
    <property type="evidence" value="ECO:0007669"/>
    <property type="project" value="UniProtKB-UniRule"/>
</dbReference>
<evidence type="ECO:0000256" key="6">
    <source>
        <dbReference type="ARBA" id="ARBA00022840"/>
    </source>
</evidence>
<dbReference type="Gene3D" id="2.60.120.1030">
    <property type="entry name" value="Clp1, DNA binding domain"/>
    <property type="match status" value="1"/>
</dbReference>
<gene>
    <name evidence="8" type="primary">CLP1</name>
    <name evidence="12" type="ORF">CALCODRAFT_491085</name>
</gene>
<keyword evidence="4 8" id="KW-0507">mRNA processing</keyword>
<reference evidence="12 13" key="1">
    <citation type="journal article" date="2016" name="Mol. Biol. Evol.">
        <title>Comparative Genomics of Early-Diverging Mushroom-Forming Fungi Provides Insights into the Origins of Lignocellulose Decay Capabilities.</title>
        <authorList>
            <person name="Nagy L.G."/>
            <person name="Riley R."/>
            <person name="Tritt A."/>
            <person name="Adam C."/>
            <person name="Daum C."/>
            <person name="Floudas D."/>
            <person name="Sun H."/>
            <person name="Yadav J.S."/>
            <person name="Pangilinan J."/>
            <person name="Larsson K.H."/>
            <person name="Matsuura K."/>
            <person name="Barry K."/>
            <person name="Labutti K."/>
            <person name="Kuo R."/>
            <person name="Ohm R.A."/>
            <person name="Bhattacharya S.S."/>
            <person name="Shirouzu T."/>
            <person name="Yoshinaga Y."/>
            <person name="Martin F.M."/>
            <person name="Grigoriev I.V."/>
            <person name="Hibbett D.S."/>
        </authorList>
    </citation>
    <scope>NUCLEOTIDE SEQUENCE [LARGE SCALE GENOMIC DNA]</scope>
    <source>
        <strain evidence="12 13">HHB12733</strain>
    </source>
</reference>
<dbReference type="GO" id="GO:0005524">
    <property type="term" value="F:ATP binding"/>
    <property type="evidence" value="ECO:0007669"/>
    <property type="project" value="UniProtKB-UniRule"/>
</dbReference>
<dbReference type="Pfam" id="PF06807">
    <property type="entry name" value="Clp1"/>
    <property type="match status" value="1"/>
</dbReference>
<dbReference type="Pfam" id="PF16575">
    <property type="entry name" value="CLP1_P"/>
    <property type="match status" value="1"/>
</dbReference>
<evidence type="ECO:0000259" key="11">
    <source>
        <dbReference type="Pfam" id="PF16575"/>
    </source>
</evidence>
<keyword evidence="7 8" id="KW-0539">Nucleus</keyword>
<proteinExistence type="inferred from homology"/>
<evidence type="ECO:0000313" key="13">
    <source>
        <dbReference type="Proteomes" id="UP000076842"/>
    </source>
</evidence>
<evidence type="ECO:0000256" key="2">
    <source>
        <dbReference type="ARBA" id="ARBA00018706"/>
    </source>
</evidence>
<dbReference type="InterPro" id="IPR010655">
    <property type="entry name" value="Clp1_C"/>
</dbReference>
<dbReference type="HAMAP" id="MF_03035">
    <property type="entry name" value="Clp1"/>
    <property type="match status" value="1"/>
</dbReference>
<feature type="domain" description="Clp1 P-loop" evidence="11">
    <location>
        <begin position="123"/>
        <end position="339"/>
    </location>
</feature>
<evidence type="ECO:0000313" key="12">
    <source>
        <dbReference type="EMBL" id="KZT61554.1"/>
    </source>
</evidence>
<evidence type="ECO:0000256" key="1">
    <source>
        <dbReference type="ARBA" id="ARBA00004123"/>
    </source>
</evidence>
<dbReference type="AlphaFoldDB" id="A0A165J9J2"/>
<dbReference type="InterPro" id="IPR038239">
    <property type="entry name" value="Clp1_N_sf"/>
</dbReference>
<evidence type="ECO:0000259" key="9">
    <source>
        <dbReference type="Pfam" id="PF06807"/>
    </source>
</evidence>
<dbReference type="InterPro" id="IPR032324">
    <property type="entry name" value="Clp1_N"/>
</dbReference>
<dbReference type="Gene3D" id="3.40.50.300">
    <property type="entry name" value="P-loop containing nucleotide triphosphate hydrolases"/>
    <property type="match status" value="1"/>
</dbReference>
<protein>
    <recommendedName>
        <fullName evidence="3">Polynucleotide 5'-hydroxyl-kinase GRC3</fullName>
    </recommendedName>
    <alternativeName>
        <fullName evidence="2">Polynucleotide 5'-hydroxyl-kinase grc3</fullName>
    </alternativeName>
</protein>
<dbReference type="STRING" id="1353952.A0A165J9J2"/>
<feature type="domain" description="Clp1 C-terminal" evidence="9">
    <location>
        <begin position="360"/>
        <end position="485"/>
    </location>
</feature>
<name>A0A165J9J2_9BASI</name>
<evidence type="ECO:0000256" key="7">
    <source>
        <dbReference type="ARBA" id="ARBA00023242"/>
    </source>
</evidence>
<dbReference type="GO" id="GO:0051731">
    <property type="term" value="F:polynucleotide 5'-hydroxyl-kinase activity"/>
    <property type="evidence" value="ECO:0007669"/>
    <property type="project" value="InterPro"/>
</dbReference>
<keyword evidence="5 8" id="KW-0547">Nucleotide-binding</keyword>
<dbReference type="PANTHER" id="PTHR12755">
    <property type="entry name" value="CLEAVAGE/POLYADENYLATION FACTOR IA SUBUNIT CLP1P"/>
    <property type="match status" value="1"/>
</dbReference>
<feature type="binding site" evidence="8">
    <location>
        <begin position="126"/>
        <end position="131"/>
    </location>
    <ligand>
        <name>ATP</name>
        <dbReference type="ChEBI" id="CHEBI:30616"/>
    </ligand>
</feature>
<evidence type="ECO:0000256" key="4">
    <source>
        <dbReference type="ARBA" id="ARBA00022664"/>
    </source>
</evidence>
<dbReference type="InterPro" id="IPR038238">
    <property type="entry name" value="Clp1_C_sf"/>
</dbReference>
<comment type="similarity">
    <text evidence="8">Belongs to the Clp1 family. Clp1 subfamily.</text>
</comment>
<comment type="function">
    <text evidence="8">Required for endonucleolytic cleavage during polyadenylation-dependent pre-mRNA 3'-end formation.</text>
</comment>
<organism evidence="12 13">
    <name type="scientific">Calocera cornea HHB12733</name>
    <dbReference type="NCBI Taxonomy" id="1353952"/>
    <lineage>
        <taxon>Eukaryota</taxon>
        <taxon>Fungi</taxon>
        <taxon>Dikarya</taxon>
        <taxon>Basidiomycota</taxon>
        <taxon>Agaricomycotina</taxon>
        <taxon>Dacrymycetes</taxon>
        <taxon>Dacrymycetales</taxon>
        <taxon>Dacrymycetaceae</taxon>
        <taxon>Calocera</taxon>
    </lineage>
</organism>
<dbReference type="FunFam" id="2.60.120.1030:FF:000001">
    <property type="entry name" value="Protein CLP1 homolog 5"/>
    <property type="match status" value="1"/>
</dbReference>
<dbReference type="SUPFAM" id="SSF52540">
    <property type="entry name" value="P-loop containing nucleoside triphosphate hydrolases"/>
    <property type="match status" value="1"/>
</dbReference>
<feature type="binding site" evidence="8">
    <location>
        <position position="15"/>
    </location>
    <ligand>
        <name>ATP</name>
        <dbReference type="ChEBI" id="CHEBI:30616"/>
    </ligand>
</feature>
<dbReference type="GO" id="GO:0005849">
    <property type="term" value="C:mRNA cleavage factor complex"/>
    <property type="evidence" value="ECO:0007669"/>
    <property type="project" value="UniProtKB-UniRule"/>
</dbReference>
<dbReference type="GO" id="GO:0006388">
    <property type="term" value="P:tRNA splicing, via endonucleolytic cleavage and ligation"/>
    <property type="evidence" value="ECO:0007669"/>
    <property type="project" value="TreeGrafter"/>
</dbReference>
<accession>A0A165J9J2</accession>
<dbReference type="OrthoDB" id="258143at2759"/>
<dbReference type="InterPro" id="IPR027417">
    <property type="entry name" value="P-loop_NTPase"/>
</dbReference>
<dbReference type="InterPro" id="IPR028606">
    <property type="entry name" value="Clp1"/>
</dbReference>
<evidence type="ECO:0000256" key="8">
    <source>
        <dbReference type="HAMAP-Rule" id="MF_03035"/>
    </source>
</evidence>
<dbReference type="EMBL" id="KV423922">
    <property type="protein sequence ID" value="KZT61554.1"/>
    <property type="molecule type" value="Genomic_DNA"/>
</dbReference>
<evidence type="ECO:0000259" key="10">
    <source>
        <dbReference type="Pfam" id="PF16573"/>
    </source>
</evidence>
<dbReference type="FunCoup" id="A0A165J9J2">
    <property type="interactions" value="564"/>
</dbReference>
<dbReference type="InParanoid" id="A0A165J9J2"/>
<evidence type="ECO:0000256" key="5">
    <source>
        <dbReference type="ARBA" id="ARBA00022741"/>
    </source>
</evidence>
<dbReference type="Pfam" id="PF16573">
    <property type="entry name" value="CLP1_N"/>
    <property type="match status" value="1"/>
</dbReference>
<feature type="domain" description="Clp1 N-terminal" evidence="10">
    <location>
        <begin position="10"/>
        <end position="99"/>
    </location>
</feature>
<keyword evidence="13" id="KW-1185">Reference proteome</keyword>
<feature type="binding site" evidence="8">
    <location>
        <position position="55"/>
    </location>
    <ligand>
        <name>ATP</name>
        <dbReference type="ChEBI" id="CHEBI:30616"/>
    </ligand>
</feature>
<dbReference type="Gene3D" id="2.40.30.330">
    <property type="entry name" value="Pre-mRNA cleavage complex subunit Clp1, C-terminal domain"/>
    <property type="match status" value="1"/>
</dbReference>
<dbReference type="InterPro" id="IPR045116">
    <property type="entry name" value="Clp1/Grc3"/>
</dbReference>
<dbReference type="PANTHER" id="PTHR12755:SF6">
    <property type="entry name" value="POLYRIBONUCLEOTIDE 5'-HYDROXYL-KINASE CLP1"/>
    <property type="match status" value="1"/>
</dbReference>
<dbReference type="Proteomes" id="UP000076842">
    <property type="component" value="Unassembled WGS sequence"/>
</dbReference>
<comment type="subunit">
    <text evidence="8">Component of a pre-mRNA cleavage factor complex. Interacts directly with PCF11.</text>
</comment>
<dbReference type="InterPro" id="IPR032319">
    <property type="entry name" value="CLP1_P"/>
</dbReference>
<sequence length="486" mass="52661">MSEESRQCILNPKTELRFELDPGETITLRLVSGRAELFGAELPRERAYHFTAECKAAVFTWHGCTLEVTGHASTEYVAEETPMVSYANCHAVLEQMRVRSSIIRRSNPTASSEAVPPRVLVLGAENSGKTTLCKILLNYALRAGQGWSPLVVNLNTWDGAWTVPGTISASHLSSPVVTTTADNPYGSTATSAPGTLSSSALLPLVFWFGHVEPKQNLDYMGHLIHTLALKVEQHSQDYAEFASSGLFIDTPPAFAHPSQSSGQGTDKYALVTACVEAFHVNTLIVMGNEKLTVEMQKRYGDGTRQISVVKVPRSGGVVEIDTACRRRLLSHQLRSYFYGARHSDRKEGEEDGDFDPESALAPTSSVVSFNDLRIYRVGEESLAPSSALPIGASRAVSTIQPVLVDPSSPMQQSRLLNGVLALLAPLPANVIQDDLDLAQLLDRNVSGFLVITAVDQEQKTLTVLAPSAASLEGRVAMLGSIEWQEA</sequence>
<evidence type="ECO:0000256" key="3">
    <source>
        <dbReference type="ARBA" id="ARBA00019824"/>
    </source>
</evidence>